<evidence type="ECO:0000313" key="2">
    <source>
        <dbReference type="Proteomes" id="UP000002527"/>
    </source>
</evidence>
<dbReference type="Proteomes" id="UP000002527">
    <property type="component" value="Chromosome"/>
</dbReference>
<reference evidence="1 2" key="1">
    <citation type="journal article" date="2004" name="Nucleic Acids Res.">
        <title>The genome sequence of Bacillus cereus ATCC 10987 reveals metabolic adaptations and a large plasmid related to Bacillus anthracis pXO1.</title>
        <authorList>
            <person name="Rasko D.A."/>
            <person name="Ravel J."/>
            <person name="Okstad O.A."/>
            <person name="Helgason E."/>
            <person name="Cer R.Z."/>
            <person name="Jiang L."/>
            <person name="Shores K.A."/>
            <person name="Fouts D.E."/>
            <person name="Tourasse N.J."/>
            <person name="Angiuoli S.V."/>
            <person name="Kolonay J."/>
            <person name="Nelson W.C."/>
            <person name="Kolsto A.-B."/>
            <person name="Fraser C.M."/>
            <person name="Read T.D."/>
        </authorList>
    </citation>
    <scope>NUCLEOTIDE SEQUENCE [LARGE SCALE GENOMIC DNA]</scope>
    <source>
        <strain evidence="2">ATCC 10987 / NRS 248</strain>
    </source>
</reference>
<accession>Q73AU0</accession>
<dbReference type="KEGG" id="bca:BCE_1682"/>
<sequence>MSCEKECEIIRRNYMTKEKQRRRRFVYGDGSEGRCNENNGSNVKFSRFAGNEYRD</sequence>
<dbReference type="AlphaFoldDB" id="Q73AU0"/>
<name>Q73AU0_BACC1</name>
<protein>
    <submittedName>
        <fullName evidence="1">Uncharacterized protein</fullName>
    </submittedName>
</protein>
<proteinExistence type="predicted"/>
<evidence type="ECO:0000313" key="1">
    <source>
        <dbReference type="EMBL" id="AAS40611.1"/>
    </source>
</evidence>
<gene>
    <name evidence="1" type="ordered locus">BCE_1682</name>
</gene>
<dbReference type="HOGENOM" id="CLU_212472_0_0_9"/>
<organism evidence="1 2">
    <name type="scientific">Bacillus cereus (strain ATCC 10987 / NRS 248)</name>
    <dbReference type="NCBI Taxonomy" id="222523"/>
    <lineage>
        <taxon>Bacteria</taxon>
        <taxon>Bacillati</taxon>
        <taxon>Bacillota</taxon>
        <taxon>Bacilli</taxon>
        <taxon>Bacillales</taxon>
        <taxon>Bacillaceae</taxon>
        <taxon>Bacillus</taxon>
        <taxon>Bacillus cereus group</taxon>
    </lineage>
</organism>
<dbReference type="EMBL" id="AE017194">
    <property type="protein sequence ID" value="AAS40611.1"/>
    <property type="molecule type" value="Genomic_DNA"/>
</dbReference>